<accession>A0A1J4KT15</accession>
<dbReference type="PROSITE" id="PS51886">
    <property type="entry name" value="TLDC"/>
    <property type="match status" value="1"/>
</dbReference>
<dbReference type="OrthoDB" id="26679at2759"/>
<organism evidence="2 3">
    <name type="scientific">Tritrichomonas foetus</name>
    <dbReference type="NCBI Taxonomy" id="1144522"/>
    <lineage>
        <taxon>Eukaryota</taxon>
        <taxon>Metamonada</taxon>
        <taxon>Parabasalia</taxon>
        <taxon>Tritrichomonadida</taxon>
        <taxon>Tritrichomonadidae</taxon>
        <taxon>Tritrichomonas</taxon>
    </lineage>
</organism>
<sequence length="525" mass="60204">MLFLKSSQHLLSNPHSPLYPNDDWKEEEQRKIKNFKTIDGEKTINKRTKKLIRQGILYDQKSKWWMLSTGGDKVLESTKSFWKDIKTKAKSFAYIENPFGVSIDFVHHIPERPRQKIVNFIQLVAHQNKHISYAPIMPRVCSLLLGFVKPMEAYAIIQAMINRSMEDRWYFSLTKEQFLFSSESVRELCIIKCRSVLSHFDAIQLDMAEIFIAFIFTVSLPISCIYTFFDAFLNEGKKVLYRFFIQFIVCEKTGLLKAKNKESVLKVFAEFCEKMKNIDFFRSYLEDAYDRSLSRSRHICPAEVIAQRRASTSISSIPKLADRLHNLFSEGNEMNRNLVGESRASDYLNGQSVLISQEDFSIIHSYLPRIIKSSKLSLCYRLSEDGTSFKSMIASAPSYTPIILLIKTTNGTFGAFLSDPPAKRDKNGRYFGRSSTFVFSLNPAIIYKKQNNFNNLFISIDENEMMVGGPKPAIYLMEGLQTMQSGDCETFESPSFCAPKGDMILDLELLGFQSRSGNHVGSLKI</sequence>
<name>A0A1J4KT15_9EUKA</name>
<reference evidence="2" key="1">
    <citation type="submission" date="2016-10" db="EMBL/GenBank/DDBJ databases">
        <authorList>
            <person name="Benchimol M."/>
            <person name="Almeida L.G."/>
            <person name="Vasconcelos A.T."/>
            <person name="Perreira-Neves A."/>
            <person name="Rosa I.A."/>
            <person name="Tasca T."/>
            <person name="Bogo M.R."/>
            <person name="de Souza W."/>
        </authorList>
    </citation>
    <scope>NUCLEOTIDE SEQUENCE [LARGE SCALE GENOMIC DNA]</scope>
    <source>
        <strain evidence="2">K</strain>
    </source>
</reference>
<evidence type="ECO:0000259" key="1">
    <source>
        <dbReference type="PROSITE" id="PS51886"/>
    </source>
</evidence>
<dbReference type="EMBL" id="MLAK01000431">
    <property type="protein sequence ID" value="OHT14024.1"/>
    <property type="molecule type" value="Genomic_DNA"/>
</dbReference>
<proteinExistence type="predicted"/>
<protein>
    <submittedName>
        <fullName evidence="2">TLD family protein</fullName>
    </submittedName>
</protein>
<dbReference type="AlphaFoldDB" id="A0A1J4KT15"/>
<dbReference type="Proteomes" id="UP000179807">
    <property type="component" value="Unassembled WGS sequence"/>
</dbReference>
<dbReference type="InterPro" id="IPR000195">
    <property type="entry name" value="Rab-GAP-TBC_dom"/>
</dbReference>
<dbReference type="PANTHER" id="PTHR23354:SF122">
    <property type="entry name" value="GTPASE-ACTIVATING PROTEIN SKYWALKER"/>
    <property type="match status" value="1"/>
</dbReference>
<feature type="domain" description="TLDc" evidence="1">
    <location>
        <begin position="353"/>
        <end position="513"/>
    </location>
</feature>
<dbReference type="InterPro" id="IPR006571">
    <property type="entry name" value="TLDc_dom"/>
</dbReference>
<dbReference type="Pfam" id="PF00566">
    <property type="entry name" value="RabGAP-TBC"/>
    <property type="match status" value="1"/>
</dbReference>
<evidence type="ECO:0000313" key="3">
    <source>
        <dbReference type="Proteomes" id="UP000179807"/>
    </source>
</evidence>
<gene>
    <name evidence="2" type="ORF">TRFO_15680</name>
</gene>
<comment type="caution">
    <text evidence="2">The sequence shown here is derived from an EMBL/GenBank/DDBJ whole genome shotgun (WGS) entry which is preliminary data.</text>
</comment>
<dbReference type="Gene3D" id="1.10.472.80">
    <property type="entry name" value="Ypt/Rab-GAP domain of gyp1p, domain 3"/>
    <property type="match status" value="1"/>
</dbReference>
<dbReference type="PANTHER" id="PTHR23354">
    <property type="entry name" value="NUCLEOLAR PROTEIN 7/ESTROGEN RECEPTOR COACTIVATOR-RELATED"/>
    <property type="match status" value="1"/>
</dbReference>
<dbReference type="SMART" id="SM00584">
    <property type="entry name" value="TLDc"/>
    <property type="match status" value="1"/>
</dbReference>
<dbReference type="VEuPathDB" id="TrichDB:TRFO_15680"/>
<evidence type="ECO:0000313" key="2">
    <source>
        <dbReference type="EMBL" id="OHT14024.1"/>
    </source>
</evidence>
<keyword evidence="3" id="KW-1185">Reference proteome</keyword>
<dbReference type="RefSeq" id="XP_068367160.1">
    <property type="nucleotide sequence ID" value="XM_068498516.1"/>
</dbReference>
<dbReference type="Pfam" id="PF07534">
    <property type="entry name" value="TLD"/>
    <property type="match status" value="1"/>
</dbReference>
<dbReference type="GeneID" id="94833220"/>